<name>A0A9P4LYA4_9PEZI</name>
<dbReference type="Pfam" id="PF04082">
    <property type="entry name" value="Fungal_trans"/>
    <property type="match status" value="1"/>
</dbReference>
<dbReference type="Pfam" id="PF00172">
    <property type="entry name" value="Zn_clus"/>
    <property type="match status" value="1"/>
</dbReference>
<dbReference type="SMART" id="SM00906">
    <property type="entry name" value="Fungal_trans"/>
    <property type="match status" value="1"/>
</dbReference>
<accession>A0A9P4LYA4</accession>
<gene>
    <name evidence="5" type="ORF">K490DRAFT_35475</name>
</gene>
<dbReference type="OrthoDB" id="5296287at2759"/>
<dbReference type="GO" id="GO:0000981">
    <property type="term" value="F:DNA-binding transcription factor activity, RNA polymerase II-specific"/>
    <property type="evidence" value="ECO:0007669"/>
    <property type="project" value="InterPro"/>
</dbReference>
<dbReference type="PANTHER" id="PTHR47654:SF5">
    <property type="entry name" value="TRANSCRIPTION FACTOR DOMAIN-CONTAINING PROTEIN"/>
    <property type="match status" value="1"/>
</dbReference>
<dbReference type="CDD" id="cd12148">
    <property type="entry name" value="fungal_TF_MHR"/>
    <property type="match status" value="1"/>
</dbReference>
<comment type="caution">
    <text evidence="5">The sequence shown here is derived from an EMBL/GenBank/DDBJ whole genome shotgun (WGS) entry which is preliminary data.</text>
</comment>
<feature type="region of interest" description="Disordered" evidence="3">
    <location>
        <begin position="243"/>
        <end position="268"/>
    </location>
</feature>
<dbReference type="PROSITE" id="PS50048">
    <property type="entry name" value="ZN2_CY6_FUNGAL_2"/>
    <property type="match status" value="1"/>
</dbReference>
<dbReference type="InterPro" id="IPR001138">
    <property type="entry name" value="Zn2Cys6_DnaBD"/>
</dbReference>
<dbReference type="PANTHER" id="PTHR47654">
    <property type="entry name" value="ZN(II)2CYS6 TRANSCRIPTION FACTOR (EUROFUNG)-RELATED"/>
    <property type="match status" value="1"/>
</dbReference>
<evidence type="ECO:0000256" key="3">
    <source>
        <dbReference type="SAM" id="MobiDB-lite"/>
    </source>
</evidence>
<dbReference type="PRINTS" id="PR00755">
    <property type="entry name" value="AFLATOXINBRP"/>
</dbReference>
<dbReference type="SUPFAM" id="SSF57701">
    <property type="entry name" value="Zn2/Cys6 DNA-binding domain"/>
    <property type="match status" value="1"/>
</dbReference>
<dbReference type="GO" id="GO:0008270">
    <property type="term" value="F:zinc ion binding"/>
    <property type="evidence" value="ECO:0007669"/>
    <property type="project" value="InterPro"/>
</dbReference>
<dbReference type="InterPro" id="IPR007219">
    <property type="entry name" value="XnlR_reg_dom"/>
</dbReference>
<protein>
    <recommendedName>
        <fullName evidence="4">Zn(2)-C6 fungal-type domain-containing protein</fullName>
    </recommendedName>
</protein>
<keyword evidence="2" id="KW-0539">Nucleus</keyword>
<feature type="region of interest" description="Disordered" evidence="3">
    <location>
        <begin position="1"/>
        <end position="86"/>
    </location>
</feature>
<dbReference type="GO" id="GO:0006351">
    <property type="term" value="P:DNA-templated transcription"/>
    <property type="evidence" value="ECO:0007669"/>
    <property type="project" value="InterPro"/>
</dbReference>
<reference evidence="5" key="1">
    <citation type="journal article" date="2020" name="Stud. Mycol.">
        <title>101 Dothideomycetes genomes: a test case for predicting lifestyles and emergence of pathogens.</title>
        <authorList>
            <person name="Haridas S."/>
            <person name="Albert R."/>
            <person name="Binder M."/>
            <person name="Bloem J."/>
            <person name="Labutti K."/>
            <person name="Salamov A."/>
            <person name="Andreopoulos B."/>
            <person name="Baker S."/>
            <person name="Barry K."/>
            <person name="Bills G."/>
            <person name="Bluhm B."/>
            <person name="Cannon C."/>
            <person name="Castanera R."/>
            <person name="Culley D."/>
            <person name="Daum C."/>
            <person name="Ezra D."/>
            <person name="Gonzalez J."/>
            <person name="Henrissat B."/>
            <person name="Kuo A."/>
            <person name="Liang C."/>
            <person name="Lipzen A."/>
            <person name="Lutzoni F."/>
            <person name="Magnuson J."/>
            <person name="Mondo S."/>
            <person name="Nolan M."/>
            <person name="Ohm R."/>
            <person name="Pangilinan J."/>
            <person name="Park H.-J."/>
            <person name="Ramirez L."/>
            <person name="Alfaro M."/>
            <person name="Sun H."/>
            <person name="Tritt A."/>
            <person name="Yoshinaga Y."/>
            <person name="Zwiers L.-H."/>
            <person name="Turgeon B."/>
            <person name="Goodwin S."/>
            <person name="Spatafora J."/>
            <person name="Crous P."/>
            <person name="Grigoriev I."/>
        </authorList>
    </citation>
    <scope>NUCLEOTIDE SEQUENCE</scope>
    <source>
        <strain evidence="5">CBS 121410</strain>
    </source>
</reference>
<dbReference type="InterPro" id="IPR036864">
    <property type="entry name" value="Zn2-C6_fun-type_DNA-bd_sf"/>
</dbReference>
<dbReference type="Gene3D" id="4.10.240.10">
    <property type="entry name" value="Zn(2)-C6 fungal-type DNA-binding domain"/>
    <property type="match status" value="1"/>
</dbReference>
<evidence type="ECO:0000313" key="5">
    <source>
        <dbReference type="EMBL" id="KAF2090073.1"/>
    </source>
</evidence>
<dbReference type="PROSITE" id="PS00463">
    <property type="entry name" value="ZN2_CY6_FUNGAL_1"/>
    <property type="match status" value="1"/>
</dbReference>
<sequence>MNAPGEYTEGRPGNKRTTDDAPDHVSQQTTDLDGQSQVVNAPSSRLCSQAGQTEQYSRRGSKVAIPRARPKPDLEDPGGQRVQRTNQACTACRRRKVKCGGEKPQCKQCQTNNVHCEYTEGKRDRTKRVAERIDQIEDLLRRLADNPEIGEPDKAAIEQVLLDVRRPQPSARRISHTSPPMEELLHSSGGENRVTAAVGSAGSVDVDMEDYDRDEETRATGMRGKPAVSTWLHSVVHVIPGEDQRASLPYGRPGDAPDDTDNRVASSKARHIGVHEEEPPNVASYHQDSHEVVKDLEDRLFMPPRQTAERLVEIYMSTVHRAFVLIENADSLLNAIDQYYIDTRDGGFGSLPWQTQAIANLIFAIGTKHCDLVGAAVGWPDLDHLDFYNRARLLSMRGRDFVAHPSMAQVQILGLTSLYFMATGQVNRSWRFSAMAINDATCLGLHLRNQAHSTSLQFKQKRLRTWWALFSIDQIVCVMTGRPTAIPMKHCSAPYPAPYSQEMLMSPSGQAYLEQWDTEEGDKGKETPLPQRMGLEPAYLRLKVRLTVIEHGIMDNIYSAAIASDSWKDIQILILKKESELEFWIQTLPPGLRFELEDPRSLFSPENEPLLREKLSLALSYYSAKCVLYRPCVCRIDGRINAQSQLSKHFNSEKARECVRSAKTMIALLPDPPDPAWLYQNGPWWSVVEDILRPATICALEMAHELVHLSPQSRCEENEHLMSLIEKIMRWLYEMGRSD</sequence>
<organism evidence="5 6">
    <name type="scientific">Saccharata proteae CBS 121410</name>
    <dbReference type="NCBI Taxonomy" id="1314787"/>
    <lineage>
        <taxon>Eukaryota</taxon>
        <taxon>Fungi</taxon>
        <taxon>Dikarya</taxon>
        <taxon>Ascomycota</taxon>
        <taxon>Pezizomycotina</taxon>
        <taxon>Dothideomycetes</taxon>
        <taxon>Dothideomycetes incertae sedis</taxon>
        <taxon>Botryosphaeriales</taxon>
        <taxon>Saccharataceae</taxon>
        <taxon>Saccharata</taxon>
    </lineage>
</organism>
<evidence type="ECO:0000259" key="4">
    <source>
        <dbReference type="PROSITE" id="PS50048"/>
    </source>
</evidence>
<dbReference type="AlphaFoldDB" id="A0A9P4LYA4"/>
<dbReference type="EMBL" id="ML978713">
    <property type="protein sequence ID" value="KAF2090073.1"/>
    <property type="molecule type" value="Genomic_DNA"/>
</dbReference>
<proteinExistence type="predicted"/>
<keyword evidence="1" id="KW-0479">Metal-binding</keyword>
<evidence type="ECO:0000256" key="2">
    <source>
        <dbReference type="ARBA" id="ARBA00023242"/>
    </source>
</evidence>
<evidence type="ECO:0000313" key="6">
    <source>
        <dbReference type="Proteomes" id="UP000799776"/>
    </source>
</evidence>
<evidence type="ECO:0000256" key="1">
    <source>
        <dbReference type="ARBA" id="ARBA00022723"/>
    </source>
</evidence>
<dbReference type="Proteomes" id="UP000799776">
    <property type="component" value="Unassembled WGS sequence"/>
</dbReference>
<feature type="region of interest" description="Disordered" evidence="3">
    <location>
        <begin position="168"/>
        <end position="187"/>
    </location>
</feature>
<dbReference type="GO" id="GO:0003677">
    <property type="term" value="F:DNA binding"/>
    <property type="evidence" value="ECO:0007669"/>
    <property type="project" value="InterPro"/>
</dbReference>
<dbReference type="SMART" id="SM00066">
    <property type="entry name" value="GAL4"/>
    <property type="match status" value="1"/>
</dbReference>
<feature type="compositionally biased region" description="Polar residues" evidence="3">
    <location>
        <begin position="25"/>
        <end position="55"/>
    </location>
</feature>
<feature type="domain" description="Zn(2)-C6 fungal-type" evidence="4">
    <location>
        <begin position="88"/>
        <end position="118"/>
    </location>
</feature>
<dbReference type="CDD" id="cd00067">
    <property type="entry name" value="GAL4"/>
    <property type="match status" value="1"/>
</dbReference>
<feature type="non-terminal residue" evidence="5">
    <location>
        <position position="739"/>
    </location>
</feature>
<keyword evidence="6" id="KW-1185">Reference proteome</keyword>
<dbReference type="InterPro" id="IPR053230">
    <property type="entry name" value="Trans_reg_galc"/>
</dbReference>